<dbReference type="InterPro" id="IPR010390">
    <property type="entry name" value="ABC-2_transporter-like"/>
</dbReference>
<dbReference type="PANTHER" id="PTHR36832">
    <property type="entry name" value="SLR1174 PROTEIN-RELATED"/>
    <property type="match status" value="1"/>
</dbReference>
<feature type="transmembrane region" description="Helical" evidence="1">
    <location>
        <begin position="204"/>
        <end position="223"/>
    </location>
</feature>
<dbReference type="STRING" id="1798371.A2W14_02310"/>
<name>A0A1F5YRA8_9BACT</name>
<feature type="transmembrane region" description="Helical" evidence="1">
    <location>
        <begin position="229"/>
        <end position="248"/>
    </location>
</feature>
<feature type="transmembrane region" description="Helical" evidence="1">
    <location>
        <begin position="142"/>
        <end position="168"/>
    </location>
</feature>
<dbReference type="EMBL" id="MFJA01000054">
    <property type="protein sequence ID" value="OGG02738.1"/>
    <property type="molecule type" value="Genomic_DNA"/>
</dbReference>
<keyword evidence="1" id="KW-1133">Transmembrane helix</keyword>
<organism evidence="2 3">
    <name type="scientific">Candidatus Gottesmanbacteria bacterium RBG_16_37_8</name>
    <dbReference type="NCBI Taxonomy" id="1798371"/>
    <lineage>
        <taxon>Bacteria</taxon>
        <taxon>Candidatus Gottesmaniibacteriota</taxon>
    </lineage>
</organism>
<keyword evidence="1" id="KW-0472">Membrane</keyword>
<dbReference type="Proteomes" id="UP000176665">
    <property type="component" value="Unassembled WGS sequence"/>
</dbReference>
<dbReference type="PANTHER" id="PTHR36832:SF1">
    <property type="entry name" value="SLR1174 PROTEIN"/>
    <property type="match status" value="1"/>
</dbReference>
<gene>
    <name evidence="2" type="ORF">A2W14_02310</name>
</gene>
<sequence length="264" mass="31339">MFKYFYVTKNSLAEFFTYRLNFILWRVRVIISILITYFLWLAIYAGQDNIFNYRKDQMLTYIILLAFLTGVVLSTQTFRIAEEINSGNLSNFLIRPLNYFVYNLFRDLADKFINTFFAVIEIGLIIIFLKPHFIIQTNLVNIFFFILSLITAVALYFFISLLLSLIGFWSREVWAPRFIFFIIVAFLAGTYFPLDIVPKSVYRVFELLPFTYLIFFPLKIYLGNIETQFLIKGFSVSFFWLIVLYLLLKIVWRQGLKVYTAEGK</sequence>
<feature type="transmembrane region" description="Helical" evidence="1">
    <location>
        <begin position="112"/>
        <end position="130"/>
    </location>
</feature>
<evidence type="ECO:0000256" key="1">
    <source>
        <dbReference type="SAM" id="Phobius"/>
    </source>
</evidence>
<evidence type="ECO:0008006" key="4">
    <source>
        <dbReference type="Google" id="ProtNLM"/>
    </source>
</evidence>
<comment type="caution">
    <text evidence="2">The sequence shown here is derived from an EMBL/GenBank/DDBJ whole genome shotgun (WGS) entry which is preliminary data.</text>
</comment>
<evidence type="ECO:0000313" key="2">
    <source>
        <dbReference type="EMBL" id="OGG02738.1"/>
    </source>
</evidence>
<evidence type="ECO:0000313" key="3">
    <source>
        <dbReference type="Proteomes" id="UP000176665"/>
    </source>
</evidence>
<feature type="transmembrane region" description="Helical" evidence="1">
    <location>
        <begin position="23"/>
        <end position="46"/>
    </location>
</feature>
<keyword evidence="1" id="KW-0812">Transmembrane</keyword>
<feature type="transmembrane region" description="Helical" evidence="1">
    <location>
        <begin position="58"/>
        <end position="81"/>
    </location>
</feature>
<dbReference type="Pfam" id="PF06182">
    <property type="entry name" value="ABC2_membrane_6"/>
    <property type="match status" value="1"/>
</dbReference>
<proteinExistence type="predicted"/>
<dbReference type="AlphaFoldDB" id="A0A1F5YRA8"/>
<feature type="transmembrane region" description="Helical" evidence="1">
    <location>
        <begin position="174"/>
        <end position="192"/>
    </location>
</feature>
<accession>A0A1F5YRA8</accession>
<protein>
    <recommendedName>
        <fullName evidence="4">ABC-2 type transporter domain-containing protein</fullName>
    </recommendedName>
</protein>
<reference evidence="2 3" key="1">
    <citation type="journal article" date="2016" name="Nat. Commun.">
        <title>Thousands of microbial genomes shed light on interconnected biogeochemical processes in an aquifer system.</title>
        <authorList>
            <person name="Anantharaman K."/>
            <person name="Brown C.T."/>
            <person name="Hug L.A."/>
            <person name="Sharon I."/>
            <person name="Castelle C.J."/>
            <person name="Probst A.J."/>
            <person name="Thomas B.C."/>
            <person name="Singh A."/>
            <person name="Wilkins M.J."/>
            <person name="Karaoz U."/>
            <person name="Brodie E.L."/>
            <person name="Williams K.H."/>
            <person name="Hubbard S.S."/>
            <person name="Banfield J.F."/>
        </authorList>
    </citation>
    <scope>NUCLEOTIDE SEQUENCE [LARGE SCALE GENOMIC DNA]</scope>
</reference>